<dbReference type="SUPFAM" id="SSF82866">
    <property type="entry name" value="Multidrug efflux transporter AcrB transmembrane domain"/>
    <property type="match status" value="2"/>
</dbReference>
<feature type="transmembrane region" description="Helical" evidence="1">
    <location>
        <begin position="93"/>
        <end position="112"/>
    </location>
</feature>
<dbReference type="PANTHER" id="PTHR32063">
    <property type="match status" value="1"/>
</dbReference>
<dbReference type="GO" id="GO:0042910">
    <property type="term" value="F:xenobiotic transmembrane transporter activity"/>
    <property type="evidence" value="ECO:0007669"/>
    <property type="project" value="TreeGrafter"/>
</dbReference>
<dbReference type="InterPro" id="IPR027463">
    <property type="entry name" value="AcrB_DN_DC_subdom"/>
</dbReference>
<feature type="transmembrane region" description="Helical" evidence="1">
    <location>
        <begin position="189"/>
        <end position="211"/>
    </location>
</feature>
<dbReference type="Gene3D" id="1.20.1640.10">
    <property type="entry name" value="Multidrug efflux transporter AcrB transmembrane domain"/>
    <property type="match status" value="2"/>
</dbReference>
<gene>
    <name evidence="2" type="ORF">SAMN02745132_03316</name>
</gene>
<dbReference type="AlphaFoldDB" id="A0A1T4V6J8"/>
<sequence length="789" mass="85651">MPVVIDQNGFVVRLEDIATIERTKASPSEQIAIIDGEPAVLISARMQSNIRVDQWTSSADQMLDVFRSELPDNIVLKPIFKQSRYTETRLSDLVDSLLLGFALVLIVLFITLGFRSAILVALSLPIASAFTLAMMSFTGLPINQMSVTGLIVSLGIMVDNAIVMVDTIQHYRQQNVKRLDAAMRAIRHLWLPLLGSTLTTILAFAPIFLMPGPAGEFVGAIAITVSFSLVGSYIVSQLLVAGFAARWLPSGETSTRWYHAGINIPAVTRLFKRSVLLAVRFPWLAIPLVFTVPFAGFWAAGQLTEQFFPPSDRDMFEVQIFLAPQASMSATLETTREIDKVLAQEENIEKVGWVVGTNFPSFYYNLKARQHGAPNFAQAMITVKDFRAANRMIPDLQVTLSQTFPHAQIIVRKLEQGPPFNAPIEVRIYGPNLDTLRDVSERVRRLMAQTPDVTNTRETLQPGTPKISVNVDEEASQLTGMNLSDIARLLNASMTGLVQGSVIEGTESIPVRVRVADESRTTMTQLSQLRFPASGSSALYDLPLSALADLTVEPSRGAIPHRNGERLNVIEGYIRAGVLPQTALNAFTEILENAKLQLPAGYRLEFGGESAERDDSVNQLMANLTIVIILLVAVVVISFNSFRLSAIIFLAGAQAAGFGLLSVWLFGYPFGFTVIIGLLGLVGLAINASIVILAELKSSPEAKAGNTEAIVAAVSSCGRHITSTTITTIGGFLPLILASGGFWPPFAIAIAGGTLLTTILSFYFVPAAFKLGGILRPYDKPCALENSAL</sequence>
<accession>A0A1T4V6J8</accession>
<dbReference type="PANTHER" id="PTHR32063:SF18">
    <property type="entry name" value="CATION EFFLUX SYSTEM PROTEIN"/>
    <property type="match status" value="1"/>
</dbReference>
<feature type="transmembrane region" description="Helical" evidence="1">
    <location>
        <begin position="672"/>
        <end position="696"/>
    </location>
</feature>
<keyword evidence="1" id="KW-1133">Transmembrane helix</keyword>
<reference evidence="3" key="1">
    <citation type="submission" date="2017-02" db="EMBL/GenBank/DDBJ databases">
        <authorList>
            <person name="Varghese N."/>
            <person name="Submissions S."/>
        </authorList>
    </citation>
    <scope>NUCLEOTIDE SEQUENCE [LARGE SCALE GENOMIC DNA]</scope>
    <source>
        <strain evidence="3">DSM 22720</strain>
    </source>
</reference>
<dbReference type="GO" id="GO:0005886">
    <property type="term" value="C:plasma membrane"/>
    <property type="evidence" value="ECO:0007669"/>
    <property type="project" value="TreeGrafter"/>
</dbReference>
<feature type="transmembrane region" description="Helical" evidence="1">
    <location>
        <begin position="281"/>
        <end position="301"/>
    </location>
</feature>
<dbReference type="SUPFAM" id="SSF82693">
    <property type="entry name" value="Multidrug efflux transporter AcrB pore domain, PN1, PN2, PC1 and PC2 subdomains"/>
    <property type="match status" value="1"/>
</dbReference>
<protein>
    <submittedName>
        <fullName evidence="2">Multidrug efflux pump subunit AcrB</fullName>
    </submittedName>
</protein>
<dbReference type="Proteomes" id="UP000190162">
    <property type="component" value="Unassembled WGS sequence"/>
</dbReference>
<dbReference type="EMBL" id="FUXU01000050">
    <property type="protein sequence ID" value="SKA60544.1"/>
    <property type="molecule type" value="Genomic_DNA"/>
</dbReference>
<organism evidence="2 3">
    <name type="scientific">Enterovibrio nigricans DSM 22720</name>
    <dbReference type="NCBI Taxonomy" id="1121868"/>
    <lineage>
        <taxon>Bacteria</taxon>
        <taxon>Pseudomonadati</taxon>
        <taxon>Pseudomonadota</taxon>
        <taxon>Gammaproteobacteria</taxon>
        <taxon>Vibrionales</taxon>
        <taxon>Vibrionaceae</taxon>
        <taxon>Enterovibrio</taxon>
    </lineage>
</organism>
<proteinExistence type="predicted"/>
<dbReference type="Gene3D" id="3.30.70.1440">
    <property type="entry name" value="Multidrug efflux transporter AcrB pore domain"/>
    <property type="match status" value="1"/>
</dbReference>
<dbReference type="Gene3D" id="3.30.2090.10">
    <property type="entry name" value="Multidrug efflux transporter AcrB TolC docking domain, DN and DC subdomains"/>
    <property type="match status" value="2"/>
</dbReference>
<keyword evidence="3" id="KW-1185">Reference proteome</keyword>
<name>A0A1T4V6J8_9GAMM</name>
<feature type="transmembrane region" description="Helical" evidence="1">
    <location>
        <begin position="646"/>
        <end position="666"/>
    </location>
</feature>
<feature type="transmembrane region" description="Helical" evidence="1">
    <location>
        <begin position="146"/>
        <end position="168"/>
    </location>
</feature>
<evidence type="ECO:0000313" key="2">
    <source>
        <dbReference type="EMBL" id="SKA60544.1"/>
    </source>
</evidence>
<dbReference type="SUPFAM" id="SSF82714">
    <property type="entry name" value="Multidrug efflux transporter AcrB TolC docking domain, DN and DC subdomains"/>
    <property type="match status" value="1"/>
</dbReference>
<feature type="transmembrane region" description="Helical" evidence="1">
    <location>
        <begin position="743"/>
        <end position="765"/>
    </location>
</feature>
<evidence type="ECO:0000313" key="3">
    <source>
        <dbReference type="Proteomes" id="UP000190162"/>
    </source>
</evidence>
<keyword evidence="1" id="KW-0812">Transmembrane</keyword>
<dbReference type="Pfam" id="PF00873">
    <property type="entry name" value="ACR_tran"/>
    <property type="match status" value="1"/>
</dbReference>
<dbReference type="PRINTS" id="PR00702">
    <property type="entry name" value="ACRIFLAVINRP"/>
</dbReference>
<dbReference type="InterPro" id="IPR001036">
    <property type="entry name" value="Acrflvin-R"/>
</dbReference>
<feature type="transmembrane region" description="Helical" evidence="1">
    <location>
        <begin position="217"/>
        <end position="240"/>
    </location>
</feature>
<evidence type="ECO:0000256" key="1">
    <source>
        <dbReference type="SAM" id="Phobius"/>
    </source>
</evidence>
<feature type="transmembrane region" description="Helical" evidence="1">
    <location>
        <begin position="717"/>
        <end position="737"/>
    </location>
</feature>
<keyword evidence="1" id="KW-0472">Membrane</keyword>
<feature type="transmembrane region" description="Helical" evidence="1">
    <location>
        <begin position="620"/>
        <end position="639"/>
    </location>
</feature>
<feature type="transmembrane region" description="Helical" evidence="1">
    <location>
        <begin position="119"/>
        <end position="140"/>
    </location>
</feature>
<dbReference type="Gene3D" id="3.30.70.1430">
    <property type="entry name" value="Multidrug efflux transporter AcrB pore domain"/>
    <property type="match status" value="1"/>
</dbReference>
<dbReference type="Gene3D" id="3.30.70.1320">
    <property type="entry name" value="Multidrug efflux transporter AcrB pore domain like"/>
    <property type="match status" value="1"/>
</dbReference>